<accession>A0A0A8UUI2</accession>
<dbReference type="RefSeq" id="WP_172480796.1">
    <property type="nucleotide sequence ID" value="NZ_LN681225.1"/>
</dbReference>
<feature type="region of interest" description="Phosphoribosyl-ATP pyrophosphohydrolase" evidence="15">
    <location>
        <begin position="113"/>
        <end position="202"/>
    </location>
</feature>
<dbReference type="GO" id="GO:0004636">
    <property type="term" value="F:phosphoribosyl-ATP diphosphatase activity"/>
    <property type="evidence" value="ECO:0007669"/>
    <property type="project" value="UniProtKB-UniRule"/>
</dbReference>
<dbReference type="InterPro" id="IPR021130">
    <property type="entry name" value="PRib-ATP_PPHydrolase-like"/>
</dbReference>
<dbReference type="InterPro" id="IPR038019">
    <property type="entry name" value="PRib_AMP_CycHydrolase_sf"/>
</dbReference>
<keyword evidence="14 15" id="KW-0511">Multifunctional enzyme</keyword>
<comment type="similarity">
    <text evidence="7 15">In the N-terminal section; belongs to the PRA-CH family.</text>
</comment>
<evidence type="ECO:0000256" key="3">
    <source>
        <dbReference type="ARBA" id="ARBA00004496"/>
    </source>
</evidence>
<dbReference type="GO" id="GO:0000105">
    <property type="term" value="P:L-histidine biosynthetic process"/>
    <property type="evidence" value="ECO:0007669"/>
    <property type="project" value="UniProtKB-UniRule"/>
</dbReference>
<comment type="similarity">
    <text evidence="6 15">In the C-terminal section; belongs to the PRA-PH family.</text>
</comment>
<comment type="subcellular location">
    <subcellularLocation>
        <location evidence="3 15">Cytoplasm</location>
    </subcellularLocation>
</comment>
<evidence type="ECO:0000256" key="15">
    <source>
        <dbReference type="HAMAP-Rule" id="MF_01019"/>
    </source>
</evidence>
<evidence type="ECO:0000256" key="11">
    <source>
        <dbReference type="ARBA" id="ARBA00022801"/>
    </source>
</evidence>
<keyword evidence="11 15" id="KW-0378">Hydrolase</keyword>
<evidence type="ECO:0000256" key="4">
    <source>
        <dbReference type="ARBA" id="ARBA00005169"/>
    </source>
</evidence>
<dbReference type="GO" id="GO:0004635">
    <property type="term" value="F:phosphoribosyl-AMP cyclohydrolase activity"/>
    <property type="evidence" value="ECO:0007669"/>
    <property type="project" value="UniProtKB-UniRule"/>
</dbReference>
<keyword evidence="8 15" id="KW-0963">Cytoplasm</keyword>
<evidence type="ECO:0000256" key="13">
    <source>
        <dbReference type="ARBA" id="ARBA00023102"/>
    </source>
</evidence>
<comment type="catalytic activity">
    <reaction evidence="1 15">
        <text>1-(5-phospho-beta-D-ribosyl)-5'-AMP + H2O = 1-(5-phospho-beta-D-ribosyl)-5-[(5-phospho-beta-D-ribosylamino)methylideneamino]imidazole-4-carboxamide</text>
        <dbReference type="Rhea" id="RHEA:20049"/>
        <dbReference type="ChEBI" id="CHEBI:15377"/>
        <dbReference type="ChEBI" id="CHEBI:58435"/>
        <dbReference type="ChEBI" id="CHEBI:59457"/>
        <dbReference type="EC" id="3.5.4.19"/>
    </reaction>
</comment>
<dbReference type="EC" id="3.5.4.19" evidence="15"/>
<organism evidence="17 18">
    <name type="scientific">Legionella hackeliae</name>
    <dbReference type="NCBI Taxonomy" id="449"/>
    <lineage>
        <taxon>Bacteria</taxon>
        <taxon>Pseudomonadati</taxon>
        <taxon>Pseudomonadota</taxon>
        <taxon>Gammaproteobacteria</taxon>
        <taxon>Legionellales</taxon>
        <taxon>Legionellaceae</taxon>
        <taxon>Legionella</taxon>
    </lineage>
</organism>
<comment type="pathway">
    <text evidence="5 15">Amino-acid biosynthesis; L-histidine biosynthesis; L-histidine from 5-phospho-alpha-D-ribose 1-diphosphate: step 2/9.</text>
</comment>
<dbReference type="SUPFAM" id="SSF141734">
    <property type="entry name" value="HisI-like"/>
    <property type="match status" value="1"/>
</dbReference>
<dbReference type="GO" id="GO:0005737">
    <property type="term" value="C:cytoplasm"/>
    <property type="evidence" value="ECO:0007669"/>
    <property type="project" value="UniProtKB-SubCell"/>
</dbReference>
<dbReference type="Gene3D" id="1.10.287.1080">
    <property type="entry name" value="MazG-like"/>
    <property type="match status" value="1"/>
</dbReference>
<evidence type="ECO:0000256" key="10">
    <source>
        <dbReference type="ARBA" id="ARBA00022741"/>
    </source>
</evidence>
<dbReference type="InterPro" id="IPR023019">
    <property type="entry name" value="His_synth_HisIE"/>
</dbReference>
<dbReference type="CDD" id="cd11534">
    <property type="entry name" value="NTP-PPase_HisIE_like"/>
    <property type="match status" value="1"/>
</dbReference>
<keyword evidence="9 15" id="KW-0028">Amino-acid biosynthesis</keyword>
<dbReference type="PATRIC" id="fig|449.7.peg.618"/>
<dbReference type="EMBL" id="LN681225">
    <property type="protein sequence ID" value="CEK10444.1"/>
    <property type="molecule type" value="Genomic_DNA"/>
</dbReference>
<evidence type="ECO:0000256" key="6">
    <source>
        <dbReference type="ARBA" id="ARBA00007731"/>
    </source>
</evidence>
<proteinExistence type="inferred from homology"/>
<evidence type="ECO:0000256" key="8">
    <source>
        <dbReference type="ARBA" id="ARBA00022490"/>
    </source>
</evidence>
<evidence type="ECO:0000313" key="17">
    <source>
        <dbReference type="EMBL" id="CEK10444.1"/>
    </source>
</evidence>
<dbReference type="NCBIfam" id="TIGR03188">
    <property type="entry name" value="histidine_hisI"/>
    <property type="match status" value="1"/>
</dbReference>
<dbReference type="GO" id="GO:0005524">
    <property type="term" value="F:ATP binding"/>
    <property type="evidence" value="ECO:0007669"/>
    <property type="project" value="UniProtKB-KW"/>
</dbReference>
<dbReference type="InterPro" id="IPR008179">
    <property type="entry name" value="HisE"/>
</dbReference>
<dbReference type="InterPro" id="IPR002496">
    <property type="entry name" value="PRib_AMP_CycHydrolase_dom"/>
</dbReference>
<gene>
    <name evidence="15 17" type="primary">hisI</name>
    <name evidence="15" type="synonym">hisIE</name>
    <name evidence="17" type="ORF">LHA_1401</name>
</gene>
<feature type="domain" description="Phosphoribosyl-AMP cyclohydrolase" evidence="16">
    <location>
        <begin position="31"/>
        <end position="104"/>
    </location>
</feature>
<dbReference type="Gene3D" id="3.10.20.810">
    <property type="entry name" value="Phosphoribosyl-AMP cyclohydrolase"/>
    <property type="match status" value="1"/>
</dbReference>
<keyword evidence="10 15" id="KW-0547">Nucleotide-binding</keyword>
<evidence type="ECO:0000259" key="16">
    <source>
        <dbReference type="Pfam" id="PF01502"/>
    </source>
</evidence>
<dbReference type="NCBIfam" id="NF000768">
    <property type="entry name" value="PRK00051.1"/>
    <property type="match status" value="1"/>
</dbReference>
<dbReference type="STRING" id="449.LHA_1401"/>
<evidence type="ECO:0000256" key="14">
    <source>
        <dbReference type="ARBA" id="ARBA00023268"/>
    </source>
</evidence>
<dbReference type="EC" id="3.6.1.31" evidence="15"/>
<evidence type="ECO:0000256" key="2">
    <source>
        <dbReference type="ARBA" id="ARBA00001460"/>
    </source>
</evidence>
<dbReference type="HAMAP" id="MF_01020">
    <property type="entry name" value="HisE"/>
    <property type="match status" value="1"/>
</dbReference>
<dbReference type="AlphaFoldDB" id="A0A0A8UUI2"/>
<keyword evidence="13 15" id="KW-0368">Histidine biosynthesis</keyword>
<dbReference type="PANTHER" id="PTHR42945">
    <property type="entry name" value="HISTIDINE BIOSYNTHESIS BIFUNCTIONAL PROTEIN"/>
    <property type="match status" value="1"/>
</dbReference>
<evidence type="ECO:0000313" key="18">
    <source>
        <dbReference type="Proteomes" id="UP000032803"/>
    </source>
</evidence>
<evidence type="ECO:0000256" key="7">
    <source>
        <dbReference type="ARBA" id="ARBA00008299"/>
    </source>
</evidence>
<comment type="catalytic activity">
    <reaction evidence="2 15">
        <text>1-(5-phospho-beta-D-ribosyl)-ATP + H2O = 1-(5-phospho-beta-D-ribosyl)-5'-AMP + diphosphate + H(+)</text>
        <dbReference type="Rhea" id="RHEA:22828"/>
        <dbReference type="ChEBI" id="CHEBI:15377"/>
        <dbReference type="ChEBI" id="CHEBI:15378"/>
        <dbReference type="ChEBI" id="CHEBI:33019"/>
        <dbReference type="ChEBI" id="CHEBI:59457"/>
        <dbReference type="ChEBI" id="CHEBI:73183"/>
        <dbReference type="EC" id="3.6.1.31"/>
    </reaction>
</comment>
<dbReference type="HOGENOM" id="CLU_048577_3_1_6"/>
<reference evidence="18" key="1">
    <citation type="submission" date="2014-09" db="EMBL/GenBank/DDBJ databases">
        <authorList>
            <person name="Gomez-Valero L."/>
        </authorList>
    </citation>
    <scope>NUCLEOTIDE SEQUENCE [LARGE SCALE GENOMIC DNA]</scope>
    <source>
        <strain evidence="18">ATCC35250</strain>
    </source>
</reference>
<keyword evidence="18" id="KW-1185">Reference proteome</keyword>
<evidence type="ECO:0000256" key="9">
    <source>
        <dbReference type="ARBA" id="ARBA00022605"/>
    </source>
</evidence>
<dbReference type="NCBIfam" id="NF002747">
    <property type="entry name" value="PRK02759.1"/>
    <property type="match status" value="1"/>
</dbReference>
<dbReference type="SUPFAM" id="SSF101386">
    <property type="entry name" value="all-alpha NTP pyrophosphatases"/>
    <property type="match status" value="1"/>
</dbReference>
<dbReference type="KEGG" id="lha:LHA_1401"/>
<comment type="pathway">
    <text evidence="4 15">Amino-acid biosynthesis; L-histidine biosynthesis; L-histidine from 5-phospho-alpha-D-ribose 1-diphosphate: step 3/9.</text>
</comment>
<dbReference type="PANTHER" id="PTHR42945:SF9">
    <property type="entry name" value="HISTIDINE BIOSYNTHESIS BIFUNCTIONAL PROTEIN HISIE"/>
    <property type="match status" value="1"/>
</dbReference>
<evidence type="ECO:0000256" key="1">
    <source>
        <dbReference type="ARBA" id="ARBA00000024"/>
    </source>
</evidence>
<evidence type="ECO:0000256" key="5">
    <source>
        <dbReference type="ARBA" id="ARBA00005204"/>
    </source>
</evidence>
<name>A0A0A8UUI2_LEGHA</name>
<dbReference type="HAMAP" id="MF_01019">
    <property type="entry name" value="HisIE"/>
    <property type="match status" value="1"/>
</dbReference>
<protein>
    <recommendedName>
        <fullName evidence="15">Histidine biosynthesis bifunctional protein HisIE</fullName>
    </recommendedName>
    <domain>
        <recommendedName>
            <fullName evidence="15">Phosphoribosyl-AMP cyclohydrolase</fullName>
            <shortName evidence="15">PRA-CH</shortName>
            <ecNumber evidence="15">3.5.4.19</ecNumber>
        </recommendedName>
    </domain>
    <domain>
        <recommendedName>
            <fullName evidence="15">Phosphoribosyl-ATP pyrophosphatase</fullName>
            <shortName evidence="15">PRA-PH</shortName>
            <ecNumber evidence="15">3.6.1.31</ecNumber>
        </recommendedName>
    </domain>
</protein>
<dbReference type="Proteomes" id="UP000032803">
    <property type="component" value="Chromosome I"/>
</dbReference>
<evidence type="ECO:0000256" key="12">
    <source>
        <dbReference type="ARBA" id="ARBA00022840"/>
    </source>
</evidence>
<keyword evidence="12 15" id="KW-0067">ATP-binding</keyword>
<dbReference type="Pfam" id="PF01502">
    <property type="entry name" value="PRA-CH"/>
    <property type="match status" value="1"/>
</dbReference>
<dbReference type="Pfam" id="PF01503">
    <property type="entry name" value="PRA-PH"/>
    <property type="match status" value="1"/>
</dbReference>
<feature type="region of interest" description="Phosphoribosyl-AMP cyclohydrolase" evidence="15">
    <location>
        <begin position="1"/>
        <end position="112"/>
    </location>
</feature>
<sequence>MNLQLNDLNWKKMDGLLPAIIQDNRTGKVLMLGYMNEEALAITLETKQVTFFSRSKQRLWRKGETSHNTMQVDFIAADCDGDSLLVQVTPAGPACHLGLASCFQPIESQFNFLHELIQLIAQRSKNSNPSSYTTQLLTSGVARCAQKVGEEAVETVIAAVGNQQEELISEASDLLFHLLVLLQACEISFYDLITCLQQRHRK</sequence>
<dbReference type="UniPathway" id="UPA00031">
    <property type="reaction ID" value="UER00007"/>
</dbReference>
<dbReference type="FunFam" id="3.10.20.810:FF:000001">
    <property type="entry name" value="Histidine biosynthesis bifunctional protein HisIE"/>
    <property type="match status" value="1"/>
</dbReference>